<gene>
    <name evidence="9" type="ORF">BJP51_08005</name>
</gene>
<dbReference type="InterPro" id="IPR036388">
    <property type="entry name" value="WH-like_DNA-bd_sf"/>
</dbReference>
<dbReference type="Pfam" id="PF00874">
    <property type="entry name" value="PRD"/>
    <property type="match status" value="2"/>
</dbReference>
<evidence type="ECO:0000259" key="6">
    <source>
        <dbReference type="PROSITE" id="PS51094"/>
    </source>
</evidence>
<dbReference type="GO" id="GO:0006355">
    <property type="term" value="P:regulation of DNA-templated transcription"/>
    <property type="evidence" value="ECO:0007669"/>
    <property type="project" value="InterPro"/>
</dbReference>
<dbReference type="InterPro" id="IPR007737">
    <property type="entry name" value="Mga_HTH"/>
</dbReference>
<evidence type="ECO:0000256" key="5">
    <source>
        <dbReference type="ARBA" id="ARBA00023163"/>
    </source>
</evidence>
<dbReference type="PROSITE" id="PS51094">
    <property type="entry name" value="PTS_EIIA_TYPE_2"/>
    <property type="match status" value="1"/>
</dbReference>
<dbReference type="Gene3D" id="3.40.930.10">
    <property type="entry name" value="Mannitol-specific EII, Chain A"/>
    <property type="match status" value="1"/>
</dbReference>
<dbReference type="CDD" id="cd00211">
    <property type="entry name" value="PTS_IIA_fru"/>
    <property type="match status" value="1"/>
</dbReference>
<protein>
    <submittedName>
        <fullName evidence="9">PTS sugar transporter</fullName>
    </submittedName>
</protein>
<dbReference type="SUPFAM" id="SSF52794">
    <property type="entry name" value="PTS system IIB component-like"/>
    <property type="match status" value="1"/>
</dbReference>
<dbReference type="SUPFAM" id="SSF55804">
    <property type="entry name" value="Phoshotransferase/anion transport protein"/>
    <property type="match status" value="1"/>
</dbReference>
<dbReference type="SUPFAM" id="SSF63520">
    <property type="entry name" value="PTS-regulatory domain, PRD"/>
    <property type="match status" value="2"/>
</dbReference>
<dbReference type="InterPro" id="IPR016152">
    <property type="entry name" value="PTrfase/Anion_transptr"/>
</dbReference>
<dbReference type="InterPro" id="IPR036634">
    <property type="entry name" value="PRD_sf"/>
</dbReference>
<keyword evidence="1" id="KW-0808">Transferase</keyword>
<accession>A0A1R0WUL1</accession>
<evidence type="ECO:0000259" key="7">
    <source>
        <dbReference type="PROSITE" id="PS51099"/>
    </source>
</evidence>
<keyword evidence="5" id="KW-0804">Transcription</keyword>
<organism evidence="9 10">
    <name type="scientific">Paenibacillus odorifer</name>
    <dbReference type="NCBI Taxonomy" id="189426"/>
    <lineage>
        <taxon>Bacteria</taxon>
        <taxon>Bacillati</taxon>
        <taxon>Bacillota</taxon>
        <taxon>Bacilli</taxon>
        <taxon>Bacillales</taxon>
        <taxon>Paenibacillaceae</taxon>
        <taxon>Paenibacillus</taxon>
    </lineage>
</organism>
<dbReference type="Pfam" id="PF08279">
    <property type="entry name" value="HTH_11"/>
    <property type="match status" value="1"/>
</dbReference>
<dbReference type="InterPro" id="IPR013011">
    <property type="entry name" value="PTS_EIIB_2"/>
</dbReference>
<evidence type="ECO:0000256" key="4">
    <source>
        <dbReference type="ARBA" id="ARBA00023159"/>
    </source>
</evidence>
<sequence length="642" mass="74155">MQLFSKRQKEILLYLINSNQPVTAAWIAKELNVSDRTIRNDLKELQNISAIVGLKIELIRGKGFVIRIIDKDTFSQKLHELTNDKINPSTVDFSEQDNRVLYLLSRFLLENKYIKLATIEDEMFVSKSTIQNDLKEVRKILEKYNLNLVNRPHYGLFIEGDEFKKRICLSNFLYKREENSDPTFDNFTLFDKEVYTKIKEIIIGKVNKYKIEISDISLENLAIHLIIACKRIEEGFLIEQPSVNLMEEYPFEKIVAHEIVKDIEEFTDLLFSDSEINYIIIHLVGTKLLPKENLTEYSKFDEVDSIVSCILKSLQTELNWDFGHDHEFIQALTLHIRPAMNRLRYNMNFRNPLLNDIKTSFPAAFEGALIASKCINYYLDSEVGEHEVAYIALHIGVALERMKNKNKKIKRVILVCASGVGSAKLLYYRLINSFENLLQIVDTISFYKLAETDLSSIDFIISTVPINEDIGIPVYVVNTFLEAKDLKRIKDVLLSSEQVAETHSYLDASRVFVKKEFTTKESVIHFLSNELTKQGLVPEHYESLVVERESYAPTSFGNLVAVPHPSLPVTSETFWTICTLKRPIRWNDKQMVQLICLLNIKEGNNVDLDKMYKKLGSLIEDKEIVVQILAKDSVEEIIQLLN</sequence>
<evidence type="ECO:0000256" key="3">
    <source>
        <dbReference type="ARBA" id="ARBA00023015"/>
    </source>
</evidence>
<comment type="caution">
    <text evidence="9">The sequence shown here is derived from an EMBL/GenBank/DDBJ whole genome shotgun (WGS) entry which is preliminary data.</text>
</comment>
<dbReference type="InterPro" id="IPR036390">
    <property type="entry name" value="WH_DNA-bd_sf"/>
</dbReference>
<keyword evidence="3" id="KW-0805">Transcription regulation</keyword>
<dbReference type="Gene3D" id="1.10.1790.10">
    <property type="entry name" value="PRD domain"/>
    <property type="match status" value="2"/>
</dbReference>
<dbReference type="PROSITE" id="PS51372">
    <property type="entry name" value="PRD_2"/>
    <property type="match status" value="2"/>
</dbReference>
<dbReference type="PANTHER" id="PTHR30185:SF13">
    <property type="entry name" value="LICABCH OPERON REGULATOR-RELATED"/>
    <property type="match status" value="1"/>
</dbReference>
<dbReference type="Pfam" id="PF00359">
    <property type="entry name" value="PTS_EIIA_2"/>
    <property type="match status" value="1"/>
</dbReference>
<evidence type="ECO:0000313" key="10">
    <source>
        <dbReference type="Proteomes" id="UP000187465"/>
    </source>
</evidence>
<dbReference type="AlphaFoldDB" id="A0A1R0WUL1"/>
<keyword evidence="4" id="KW-0010">Activator</keyword>
<dbReference type="InterPro" id="IPR036095">
    <property type="entry name" value="PTS_EIIB-like_sf"/>
</dbReference>
<feature type="domain" description="PRD" evidence="8">
    <location>
        <begin position="189"/>
        <end position="293"/>
    </location>
</feature>
<dbReference type="InterPro" id="IPR013196">
    <property type="entry name" value="HTH_11"/>
</dbReference>
<feature type="domain" description="PRD" evidence="8">
    <location>
        <begin position="298"/>
        <end position="405"/>
    </location>
</feature>
<dbReference type="EMBL" id="MKQP01000078">
    <property type="protein sequence ID" value="OMD21553.1"/>
    <property type="molecule type" value="Genomic_DNA"/>
</dbReference>
<dbReference type="Gene3D" id="3.40.50.2300">
    <property type="match status" value="1"/>
</dbReference>
<evidence type="ECO:0000313" key="9">
    <source>
        <dbReference type="EMBL" id="OMD21553.1"/>
    </source>
</evidence>
<keyword evidence="2" id="KW-0677">Repeat</keyword>
<reference evidence="9 10" key="1">
    <citation type="submission" date="2016-10" db="EMBL/GenBank/DDBJ databases">
        <title>Paenibacillus species isolates.</title>
        <authorList>
            <person name="Beno S.M."/>
        </authorList>
    </citation>
    <scope>NUCLEOTIDE SEQUENCE [LARGE SCALE GENOMIC DNA]</scope>
    <source>
        <strain evidence="9 10">FSL H7-0604</strain>
    </source>
</reference>
<proteinExistence type="predicted"/>
<dbReference type="CDD" id="cd05568">
    <property type="entry name" value="PTS_IIB_bgl_like"/>
    <property type="match status" value="1"/>
</dbReference>
<dbReference type="PANTHER" id="PTHR30185">
    <property type="entry name" value="CRYPTIC BETA-GLUCOSIDE BGL OPERON ANTITERMINATOR"/>
    <property type="match status" value="1"/>
</dbReference>
<keyword evidence="9" id="KW-0813">Transport</keyword>
<evidence type="ECO:0000256" key="1">
    <source>
        <dbReference type="ARBA" id="ARBA00022679"/>
    </source>
</evidence>
<dbReference type="SUPFAM" id="SSF46785">
    <property type="entry name" value="Winged helix' DNA-binding domain"/>
    <property type="match status" value="1"/>
</dbReference>
<dbReference type="InterPro" id="IPR011608">
    <property type="entry name" value="PRD"/>
</dbReference>
<dbReference type="Proteomes" id="UP000187465">
    <property type="component" value="Unassembled WGS sequence"/>
</dbReference>
<feature type="domain" description="PTS EIIA type-2" evidence="6">
    <location>
        <begin position="504"/>
        <end position="642"/>
    </location>
</feature>
<dbReference type="Pfam" id="PF05043">
    <property type="entry name" value="Mga"/>
    <property type="match status" value="1"/>
</dbReference>
<dbReference type="GO" id="GO:0008982">
    <property type="term" value="F:protein-N(PI)-phosphohistidine-sugar phosphotransferase activity"/>
    <property type="evidence" value="ECO:0007669"/>
    <property type="project" value="InterPro"/>
</dbReference>
<dbReference type="GO" id="GO:0009401">
    <property type="term" value="P:phosphoenolpyruvate-dependent sugar phosphotransferase system"/>
    <property type="evidence" value="ECO:0007669"/>
    <property type="project" value="InterPro"/>
</dbReference>
<feature type="domain" description="PTS EIIB type-2" evidence="7">
    <location>
        <begin position="410"/>
        <end position="501"/>
    </location>
</feature>
<dbReference type="InterPro" id="IPR050661">
    <property type="entry name" value="BglG_antiterminators"/>
</dbReference>
<dbReference type="PROSITE" id="PS51099">
    <property type="entry name" value="PTS_EIIB_TYPE_2"/>
    <property type="match status" value="1"/>
</dbReference>
<keyword evidence="9" id="KW-0762">Sugar transport</keyword>
<evidence type="ECO:0000259" key="8">
    <source>
        <dbReference type="PROSITE" id="PS51372"/>
    </source>
</evidence>
<evidence type="ECO:0000256" key="2">
    <source>
        <dbReference type="ARBA" id="ARBA00022737"/>
    </source>
</evidence>
<name>A0A1R0WUL1_9BACL</name>
<dbReference type="InterPro" id="IPR002178">
    <property type="entry name" value="PTS_EIIA_type-2_dom"/>
</dbReference>
<dbReference type="Gene3D" id="1.10.10.10">
    <property type="entry name" value="Winged helix-like DNA-binding domain superfamily/Winged helix DNA-binding domain"/>
    <property type="match status" value="2"/>
</dbReference>